<dbReference type="InterPro" id="IPR040444">
    <property type="entry name" value="PCNA-AF"/>
</dbReference>
<dbReference type="AlphaFoldDB" id="A0A131XQY9"/>
<dbReference type="PANTHER" id="PTHR15679:SF8">
    <property type="entry name" value="PCNA-ASSOCIATED FACTOR"/>
    <property type="match status" value="1"/>
</dbReference>
<dbReference type="GO" id="GO:0019985">
    <property type="term" value="P:translesion synthesis"/>
    <property type="evidence" value="ECO:0007669"/>
    <property type="project" value="TreeGrafter"/>
</dbReference>
<dbReference type="GO" id="GO:0048471">
    <property type="term" value="C:perinuclear region of cytoplasm"/>
    <property type="evidence" value="ECO:0007669"/>
    <property type="project" value="UniProtKB-SubCell"/>
</dbReference>
<organism evidence="12">
    <name type="scientific">Hyalomma excavatum</name>
    <dbReference type="NCBI Taxonomy" id="257692"/>
    <lineage>
        <taxon>Eukaryota</taxon>
        <taxon>Metazoa</taxon>
        <taxon>Ecdysozoa</taxon>
        <taxon>Arthropoda</taxon>
        <taxon>Chelicerata</taxon>
        <taxon>Arachnida</taxon>
        <taxon>Acari</taxon>
        <taxon>Parasitiformes</taxon>
        <taxon>Ixodida</taxon>
        <taxon>Ixodoidea</taxon>
        <taxon>Ixodidae</taxon>
        <taxon>Hyalomminae</taxon>
        <taxon>Hyalomma</taxon>
    </lineage>
</organism>
<evidence type="ECO:0000256" key="5">
    <source>
        <dbReference type="ARBA" id="ARBA00022763"/>
    </source>
</evidence>
<feature type="region of interest" description="Disordered" evidence="10">
    <location>
        <begin position="1"/>
        <end position="101"/>
    </location>
</feature>
<evidence type="ECO:0000259" key="11">
    <source>
        <dbReference type="Pfam" id="PF15715"/>
    </source>
</evidence>
<sequence length="101" mass="10251">MVRTKADGASRAVGAKSFRKSLSSPGGASSSSSAGPRKTKGDKYGGGNSYCPRPTPSWQKEISGFLVKASTSSEDENQPQLCETASGSNECDNGASGSSSP</sequence>
<keyword evidence="5" id="KW-0227">DNA damage</keyword>
<keyword evidence="7" id="KW-0539">Nucleus</keyword>
<evidence type="ECO:0000256" key="8">
    <source>
        <dbReference type="ARBA" id="ARBA00030014"/>
    </source>
</evidence>
<feature type="domain" description="PCNA-associated factor histone-like" evidence="11">
    <location>
        <begin position="1"/>
        <end position="92"/>
    </location>
</feature>
<evidence type="ECO:0000256" key="10">
    <source>
        <dbReference type="SAM" id="MobiDB-lite"/>
    </source>
</evidence>
<evidence type="ECO:0000256" key="2">
    <source>
        <dbReference type="ARBA" id="ARBA00004556"/>
    </source>
</evidence>
<name>A0A131XQY9_9ACAR</name>
<dbReference type="GO" id="GO:0051726">
    <property type="term" value="P:regulation of cell cycle"/>
    <property type="evidence" value="ECO:0007669"/>
    <property type="project" value="InterPro"/>
</dbReference>
<dbReference type="EMBL" id="GEFH01000091">
    <property type="protein sequence ID" value="JAP68490.1"/>
    <property type="molecule type" value="mRNA"/>
</dbReference>
<keyword evidence="6" id="KW-0234">DNA repair</keyword>
<accession>A0A131XQY9</accession>
<reference evidence="12" key="1">
    <citation type="journal article" date="2017" name="Ticks Tick Borne Dis.">
        <title>An insight into the sialome of Hyalomma excavatum.</title>
        <authorList>
            <person name="Ribeiro J.M."/>
            <person name="Slovak M."/>
            <person name="Francischetti I.M."/>
        </authorList>
    </citation>
    <scope>NUCLEOTIDE SEQUENCE</scope>
    <source>
        <strain evidence="12">Samish</strain>
        <tissue evidence="12">Salivary glands</tissue>
    </source>
</reference>
<comment type="subcellular location">
    <subcellularLocation>
        <location evidence="2">Cytoplasm</location>
        <location evidence="2">Perinuclear region</location>
    </subcellularLocation>
    <subcellularLocation>
        <location evidence="1">Nucleus</location>
    </subcellularLocation>
</comment>
<dbReference type="Pfam" id="PF15715">
    <property type="entry name" value="PAF"/>
    <property type="match status" value="1"/>
</dbReference>
<keyword evidence="4" id="KW-0963">Cytoplasm</keyword>
<evidence type="ECO:0000313" key="12">
    <source>
        <dbReference type="EMBL" id="JAP68490.1"/>
    </source>
</evidence>
<dbReference type="GO" id="GO:0005634">
    <property type="term" value="C:nucleus"/>
    <property type="evidence" value="ECO:0007669"/>
    <property type="project" value="UniProtKB-SubCell"/>
</dbReference>
<dbReference type="InterPro" id="IPR031444">
    <property type="entry name" value="PCNA-AF_dom"/>
</dbReference>
<proteinExistence type="evidence at transcript level"/>
<protein>
    <recommendedName>
        <fullName evidence="3">PCNA-associated factor</fullName>
    </recommendedName>
    <alternativeName>
        <fullName evidence="8">PCNA-associated factor of 15 kDa</fullName>
    </alternativeName>
    <alternativeName>
        <fullName evidence="9">PCNA-clamp-associated factor</fullName>
    </alternativeName>
</protein>
<evidence type="ECO:0000256" key="9">
    <source>
        <dbReference type="ARBA" id="ARBA00031186"/>
    </source>
</evidence>
<dbReference type="PANTHER" id="PTHR15679">
    <property type="entry name" value="PCNA-ASSOCIATED FACTOR"/>
    <property type="match status" value="1"/>
</dbReference>
<evidence type="ECO:0000256" key="7">
    <source>
        <dbReference type="ARBA" id="ARBA00023242"/>
    </source>
</evidence>
<evidence type="ECO:0000256" key="1">
    <source>
        <dbReference type="ARBA" id="ARBA00004123"/>
    </source>
</evidence>
<evidence type="ECO:0000256" key="4">
    <source>
        <dbReference type="ARBA" id="ARBA00022490"/>
    </source>
</evidence>
<dbReference type="GO" id="GO:0003682">
    <property type="term" value="F:chromatin binding"/>
    <property type="evidence" value="ECO:0007669"/>
    <property type="project" value="TreeGrafter"/>
</dbReference>
<dbReference type="GO" id="GO:0006281">
    <property type="term" value="P:DNA repair"/>
    <property type="evidence" value="ECO:0007669"/>
    <property type="project" value="UniProtKB-KW"/>
</dbReference>
<feature type="compositionally biased region" description="Polar residues" evidence="10">
    <location>
        <begin position="78"/>
        <end position="101"/>
    </location>
</feature>
<evidence type="ECO:0000256" key="6">
    <source>
        <dbReference type="ARBA" id="ARBA00023204"/>
    </source>
</evidence>
<evidence type="ECO:0000256" key="3">
    <source>
        <dbReference type="ARBA" id="ARBA00013777"/>
    </source>
</evidence>
<feature type="compositionally biased region" description="Low complexity" evidence="10">
    <location>
        <begin position="23"/>
        <end position="36"/>
    </location>
</feature>